<dbReference type="EMBL" id="JACSIT010000070">
    <property type="protein sequence ID" value="MBC6993682.1"/>
    <property type="molecule type" value="Genomic_DNA"/>
</dbReference>
<evidence type="ECO:0000313" key="2">
    <source>
        <dbReference type="EMBL" id="MBC6993682.1"/>
    </source>
</evidence>
<sequence>MLRFLPLLLLFVACSSDPLKLDVVNISAEAASDGLTEIPYTVEGPVRDQVELLSSHEDLTLRLSYRAEAESSATLTLQGKYPIALPSLDVAGATKRMTPETGIGYWHDLELQFKAPTATTPALLVALYLDGNLIYYQQELPASTAPAGPLTLAVQSGGVELANLRQGSVAGRSSSVDPDGNVVLNMPLLRYDYYELPQNTKDVSNWAQLTPTASGYIHRLDLNNIRKVNNYAARFFGTLEIPEAGTYTFRIFSSTLARMYIDGNLVIDNPGTHNQRETTAPVTLSAGPHDVRLEYIQTGGWNAFDVTYQFKDQPEGILNSMSGDKAIATPAASEPLVVETDDEPYLLRSFLYFPAPRMYEEATKRTHVISVGEGTGPHYSLDLQTGALLQVWRGGFADAYDMWADRGEPQVMRPLGAALAFDGSPQWAASATDAWPAEPLPSEEDDFSLSAYELDSLGRPTFHFTYGPGSVSDKLQPTGQGLLRELTFMAGGTPHTFTQLAAARSIKEIAPGEYELQGPGLRLKIESYDGSGLTLQRSAGKDRLIAHMRAKGHIRYRMDW</sequence>
<organism evidence="2 3">
    <name type="scientific">Neolewinella lacunae</name>
    <dbReference type="NCBI Taxonomy" id="1517758"/>
    <lineage>
        <taxon>Bacteria</taxon>
        <taxon>Pseudomonadati</taxon>
        <taxon>Bacteroidota</taxon>
        <taxon>Saprospiria</taxon>
        <taxon>Saprospirales</taxon>
        <taxon>Lewinellaceae</taxon>
        <taxon>Neolewinella</taxon>
    </lineage>
</organism>
<dbReference type="AlphaFoldDB" id="A0A923PNC1"/>
<dbReference type="PROSITE" id="PS51820">
    <property type="entry name" value="PA14"/>
    <property type="match status" value="1"/>
</dbReference>
<evidence type="ECO:0000259" key="1">
    <source>
        <dbReference type="PROSITE" id="PS51820"/>
    </source>
</evidence>
<dbReference type="Gene3D" id="3.90.182.10">
    <property type="entry name" value="Toxin - Anthrax Protective Antigen,domain 1"/>
    <property type="match status" value="1"/>
</dbReference>
<accession>A0A923PNC1</accession>
<evidence type="ECO:0000313" key="3">
    <source>
        <dbReference type="Proteomes" id="UP000650081"/>
    </source>
</evidence>
<dbReference type="SMART" id="SM00758">
    <property type="entry name" value="PA14"/>
    <property type="match status" value="1"/>
</dbReference>
<dbReference type="InterPro" id="IPR011658">
    <property type="entry name" value="PA14_dom"/>
</dbReference>
<protein>
    <recommendedName>
        <fullName evidence="1">PA14 domain-containing protein</fullName>
    </recommendedName>
</protein>
<gene>
    <name evidence="2" type="ORF">H9S92_05895</name>
</gene>
<keyword evidence="3" id="KW-1185">Reference proteome</keyword>
<dbReference type="Pfam" id="PF07691">
    <property type="entry name" value="PA14"/>
    <property type="match status" value="1"/>
</dbReference>
<dbReference type="SUPFAM" id="SSF56988">
    <property type="entry name" value="Anthrax protective antigen"/>
    <property type="match status" value="1"/>
</dbReference>
<feature type="domain" description="PA14" evidence="1">
    <location>
        <begin position="184"/>
        <end position="322"/>
    </location>
</feature>
<name>A0A923PNC1_9BACT</name>
<dbReference type="Proteomes" id="UP000650081">
    <property type="component" value="Unassembled WGS sequence"/>
</dbReference>
<dbReference type="RefSeq" id="WP_187465790.1">
    <property type="nucleotide sequence ID" value="NZ_JACSIT010000070.1"/>
</dbReference>
<proteinExistence type="predicted"/>
<comment type="caution">
    <text evidence="2">The sequence shown here is derived from an EMBL/GenBank/DDBJ whole genome shotgun (WGS) entry which is preliminary data.</text>
</comment>
<dbReference type="InterPro" id="IPR037524">
    <property type="entry name" value="PA14/GLEYA"/>
</dbReference>
<reference evidence="2" key="1">
    <citation type="submission" date="2020-08" db="EMBL/GenBank/DDBJ databases">
        <title>Lewinella bacteria from marine environments.</title>
        <authorList>
            <person name="Zhong Y."/>
        </authorList>
    </citation>
    <scope>NUCLEOTIDE SEQUENCE</scope>
    <source>
        <strain evidence="2">KCTC 42187</strain>
    </source>
</reference>